<name>A0A2T2YAL0_9BACT</name>
<dbReference type="RefSeq" id="WP_106926247.1">
    <property type="nucleotide sequence ID" value="NZ_PYFT01000001.1"/>
</dbReference>
<evidence type="ECO:0000313" key="1">
    <source>
        <dbReference type="EMBL" id="PSR52533.1"/>
    </source>
</evidence>
<reference evidence="1 2" key="1">
    <citation type="submission" date="2018-03" db="EMBL/GenBank/DDBJ databases">
        <title>Adhaeribacter sp. HMF7605 Genome sequencing and assembly.</title>
        <authorList>
            <person name="Kang H."/>
            <person name="Kang J."/>
            <person name="Cha I."/>
            <person name="Kim H."/>
            <person name="Joh K."/>
        </authorList>
    </citation>
    <scope>NUCLEOTIDE SEQUENCE [LARGE SCALE GENOMIC DNA]</scope>
    <source>
        <strain evidence="1 2">HMF7605</strain>
    </source>
</reference>
<gene>
    <name evidence="1" type="ORF">AHMF7605_02825</name>
</gene>
<dbReference type="OrthoDB" id="978892at2"/>
<keyword evidence="2" id="KW-1185">Reference proteome</keyword>
<protein>
    <submittedName>
        <fullName evidence="1">Uncharacterized protein</fullName>
    </submittedName>
</protein>
<accession>A0A2T2YAL0</accession>
<dbReference type="AlphaFoldDB" id="A0A2T2YAL0"/>
<sequence length="228" mass="24969">MKINLFLLVLSLTLLNCQPKKSEEQTTSTAAIAADSANSEVVPPDRTVTRLDSVGEAASSPAPNLVSENAGSANNWQITRRQIGPIRIGMPVNEMRKTIPTQLVKEVAITREGRGYHAYEIRHSEKNTQAGLRVEETCEPTCKVWRVLVQDPAYKTKEGLGIGSTLGEVKKHYKITYLGAGETEIVAVSDEAKLTFMLNVSKVPPKQVPHLNLKNTPDNTPIIGMLLL</sequence>
<dbReference type="EMBL" id="PYFT01000001">
    <property type="protein sequence ID" value="PSR52533.1"/>
    <property type="molecule type" value="Genomic_DNA"/>
</dbReference>
<comment type="caution">
    <text evidence="1">The sequence shown here is derived from an EMBL/GenBank/DDBJ whole genome shotgun (WGS) entry which is preliminary data.</text>
</comment>
<dbReference type="Proteomes" id="UP000240357">
    <property type="component" value="Unassembled WGS sequence"/>
</dbReference>
<organism evidence="1 2">
    <name type="scientific">Adhaeribacter arboris</name>
    <dbReference type="NCBI Taxonomy" id="2072846"/>
    <lineage>
        <taxon>Bacteria</taxon>
        <taxon>Pseudomonadati</taxon>
        <taxon>Bacteroidota</taxon>
        <taxon>Cytophagia</taxon>
        <taxon>Cytophagales</taxon>
        <taxon>Hymenobacteraceae</taxon>
        <taxon>Adhaeribacter</taxon>
    </lineage>
</organism>
<proteinExistence type="predicted"/>
<evidence type="ECO:0000313" key="2">
    <source>
        <dbReference type="Proteomes" id="UP000240357"/>
    </source>
</evidence>